<organism evidence="1 2">
    <name type="scientific">Dreissena polymorpha</name>
    <name type="common">Zebra mussel</name>
    <name type="synonym">Mytilus polymorpha</name>
    <dbReference type="NCBI Taxonomy" id="45954"/>
    <lineage>
        <taxon>Eukaryota</taxon>
        <taxon>Metazoa</taxon>
        <taxon>Spiralia</taxon>
        <taxon>Lophotrochozoa</taxon>
        <taxon>Mollusca</taxon>
        <taxon>Bivalvia</taxon>
        <taxon>Autobranchia</taxon>
        <taxon>Heteroconchia</taxon>
        <taxon>Euheterodonta</taxon>
        <taxon>Imparidentia</taxon>
        <taxon>Neoheterodontei</taxon>
        <taxon>Myida</taxon>
        <taxon>Dreissenoidea</taxon>
        <taxon>Dreissenidae</taxon>
        <taxon>Dreissena</taxon>
    </lineage>
</organism>
<name>A0A9D4IU28_DREPO</name>
<sequence>MTLDCRRVVKSVQPVRNSNPRHHAYRANALSTELTGPPNTFPPIPLKLGSVTFSLPSWNLFSNPRQRTVNY</sequence>
<dbReference type="Proteomes" id="UP000828390">
    <property type="component" value="Unassembled WGS sequence"/>
</dbReference>
<reference evidence="1" key="1">
    <citation type="journal article" date="2019" name="bioRxiv">
        <title>The Genome of the Zebra Mussel, Dreissena polymorpha: A Resource for Invasive Species Research.</title>
        <authorList>
            <person name="McCartney M.A."/>
            <person name="Auch B."/>
            <person name="Kono T."/>
            <person name="Mallez S."/>
            <person name="Zhang Y."/>
            <person name="Obille A."/>
            <person name="Becker A."/>
            <person name="Abrahante J.E."/>
            <person name="Garbe J."/>
            <person name="Badalamenti J.P."/>
            <person name="Herman A."/>
            <person name="Mangelson H."/>
            <person name="Liachko I."/>
            <person name="Sullivan S."/>
            <person name="Sone E.D."/>
            <person name="Koren S."/>
            <person name="Silverstein K.A.T."/>
            <person name="Beckman K.B."/>
            <person name="Gohl D.M."/>
        </authorList>
    </citation>
    <scope>NUCLEOTIDE SEQUENCE</scope>
    <source>
        <strain evidence="1">Duluth1</strain>
        <tissue evidence="1">Whole animal</tissue>
    </source>
</reference>
<reference evidence="1" key="2">
    <citation type="submission" date="2020-11" db="EMBL/GenBank/DDBJ databases">
        <authorList>
            <person name="McCartney M.A."/>
            <person name="Auch B."/>
            <person name="Kono T."/>
            <person name="Mallez S."/>
            <person name="Becker A."/>
            <person name="Gohl D.M."/>
            <person name="Silverstein K.A.T."/>
            <person name="Koren S."/>
            <person name="Bechman K.B."/>
            <person name="Herman A."/>
            <person name="Abrahante J.E."/>
            <person name="Garbe J."/>
        </authorList>
    </citation>
    <scope>NUCLEOTIDE SEQUENCE</scope>
    <source>
        <strain evidence="1">Duluth1</strain>
        <tissue evidence="1">Whole animal</tissue>
    </source>
</reference>
<dbReference type="EMBL" id="JAIWYP010000008">
    <property type="protein sequence ID" value="KAH3788211.1"/>
    <property type="molecule type" value="Genomic_DNA"/>
</dbReference>
<protein>
    <submittedName>
        <fullName evidence="1">Uncharacterized protein</fullName>
    </submittedName>
</protein>
<dbReference type="AlphaFoldDB" id="A0A9D4IU28"/>
<comment type="caution">
    <text evidence="1">The sequence shown here is derived from an EMBL/GenBank/DDBJ whole genome shotgun (WGS) entry which is preliminary data.</text>
</comment>
<evidence type="ECO:0000313" key="1">
    <source>
        <dbReference type="EMBL" id="KAH3788211.1"/>
    </source>
</evidence>
<accession>A0A9D4IU28</accession>
<evidence type="ECO:0000313" key="2">
    <source>
        <dbReference type="Proteomes" id="UP000828390"/>
    </source>
</evidence>
<keyword evidence="2" id="KW-1185">Reference proteome</keyword>
<proteinExistence type="predicted"/>
<gene>
    <name evidence="1" type="ORF">DPMN_166345</name>
</gene>